<dbReference type="InterPro" id="IPR024792">
    <property type="entry name" value="RhoGDI_dom_sf"/>
</dbReference>
<dbReference type="GO" id="GO:0005829">
    <property type="term" value="C:cytosol"/>
    <property type="evidence" value="ECO:0007669"/>
    <property type="project" value="TreeGrafter"/>
</dbReference>
<comment type="caution">
    <text evidence="5">The sequence shown here is derived from an EMBL/GenBank/DDBJ whole genome shotgun (WGS) entry which is preliminary data.</text>
</comment>
<dbReference type="PANTHER" id="PTHR10980">
    <property type="entry name" value="RHO GDP-DISSOCIATION INHIBITOR"/>
    <property type="match status" value="1"/>
</dbReference>
<dbReference type="Proteomes" id="UP001218218">
    <property type="component" value="Unassembled WGS sequence"/>
</dbReference>
<evidence type="ECO:0000313" key="5">
    <source>
        <dbReference type="EMBL" id="KAJ7351440.1"/>
    </source>
</evidence>
<evidence type="ECO:0000256" key="4">
    <source>
        <dbReference type="ARBA" id="ARBA00022490"/>
    </source>
</evidence>
<dbReference type="PANTHER" id="PTHR10980:SF3">
    <property type="entry name" value="LD16419P"/>
    <property type="match status" value="1"/>
</dbReference>
<keyword evidence="4" id="KW-0963">Cytoplasm</keyword>
<evidence type="ECO:0000256" key="2">
    <source>
        <dbReference type="ARBA" id="ARBA00009758"/>
    </source>
</evidence>
<dbReference type="GO" id="GO:0005094">
    <property type="term" value="F:Rho GDP-dissociation inhibitor activity"/>
    <property type="evidence" value="ECO:0007669"/>
    <property type="project" value="InterPro"/>
</dbReference>
<dbReference type="SUPFAM" id="SSF81296">
    <property type="entry name" value="E set domains"/>
    <property type="match status" value="1"/>
</dbReference>
<dbReference type="InterPro" id="IPR000406">
    <property type="entry name" value="Rho_GDI"/>
</dbReference>
<name>A0AAD7EU95_9AGAR</name>
<reference evidence="5" key="1">
    <citation type="submission" date="2023-03" db="EMBL/GenBank/DDBJ databases">
        <title>Massive genome expansion in bonnet fungi (Mycena s.s.) driven by repeated elements and novel gene families across ecological guilds.</title>
        <authorList>
            <consortium name="Lawrence Berkeley National Laboratory"/>
            <person name="Harder C.B."/>
            <person name="Miyauchi S."/>
            <person name="Viragh M."/>
            <person name="Kuo A."/>
            <person name="Thoen E."/>
            <person name="Andreopoulos B."/>
            <person name="Lu D."/>
            <person name="Skrede I."/>
            <person name="Drula E."/>
            <person name="Henrissat B."/>
            <person name="Morin E."/>
            <person name="Kohler A."/>
            <person name="Barry K."/>
            <person name="LaButti K."/>
            <person name="Morin E."/>
            <person name="Salamov A."/>
            <person name="Lipzen A."/>
            <person name="Mereny Z."/>
            <person name="Hegedus B."/>
            <person name="Baldrian P."/>
            <person name="Stursova M."/>
            <person name="Weitz H."/>
            <person name="Taylor A."/>
            <person name="Grigoriev I.V."/>
            <person name="Nagy L.G."/>
            <person name="Martin F."/>
            <person name="Kauserud H."/>
        </authorList>
    </citation>
    <scope>NUCLEOTIDE SEQUENCE</scope>
    <source>
        <strain evidence="5">CBHHK002</strain>
    </source>
</reference>
<evidence type="ECO:0000313" key="6">
    <source>
        <dbReference type="Proteomes" id="UP001218218"/>
    </source>
</evidence>
<dbReference type="Gene3D" id="2.70.50.30">
    <property type="entry name" value="Coagulation Factor XIII, subunit A, domain 1"/>
    <property type="match status" value="1"/>
</dbReference>
<keyword evidence="6" id="KW-1185">Reference proteome</keyword>
<dbReference type="EMBL" id="JARIHO010000013">
    <property type="protein sequence ID" value="KAJ7351440.1"/>
    <property type="molecule type" value="Genomic_DNA"/>
</dbReference>
<dbReference type="Pfam" id="PF02115">
    <property type="entry name" value="Rho_GDI"/>
    <property type="match status" value="1"/>
</dbReference>
<protein>
    <submittedName>
        <fullName evidence="5">Immunoglobulin E-set</fullName>
    </submittedName>
</protein>
<dbReference type="FunFam" id="2.70.50.30:FF:000004">
    <property type="entry name" value="Rho GDP-dissociation inhibitor 1"/>
    <property type="match status" value="1"/>
</dbReference>
<evidence type="ECO:0000256" key="1">
    <source>
        <dbReference type="ARBA" id="ARBA00004496"/>
    </source>
</evidence>
<keyword evidence="3" id="KW-0343">GTPase activation</keyword>
<comment type="subcellular location">
    <subcellularLocation>
        <location evidence="1">Cytoplasm</location>
    </subcellularLocation>
</comment>
<accession>A0AAD7EU95</accession>
<dbReference type="InterPro" id="IPR014756">
    <property type="entry name" value="Ig_E-set"/>
</dbReference>
<proteinExistence type="inferred from homology"/>
<dbReference type="GO" id="GO:0016020">
    <property type="term" value="C:membrane"/>
    <property type="evidence" value="ECO:0007669"/>
    <property type="project" value="TreeGrafter"/>
</dbReference>
<evidence type="ECO:0000256" key="3">
    <source>
        <dbReference type="ARBA" id="ARBA00022468"/>
    </source>
</evidence>
<organism evidence="5 6">
    <name type="scientific">Mycena albidolilacea</name>
    <dbReference type="NCBI Taxonomy" id="1033008"/>
    <lineage>
        <taxon>Eukaryota</taxon>
        <taxon>Fungi</taxon>
        <taxon>Dikarya</taxon>
        <taxon>Basidiomycota</taxon>
        <taxon>Agaricomycotina</taxon>
        <taxon>Agaricomycetes</taxon>
        <taxon>Agaricomycetidae</taxon>
        <taxon>Agaricales</taxon>
        <taxon>Marasmiineae</taxon>
        <taxon>Mycenaceae</taxon>
        <taxon>Mycena</taxon>
    </lineage>
</organism>
<dbReference type="GO" id="GO:0005096">
    <property type="term" value="F:GTPase activator activity"/>
    <property type="evidence" value="ECO:0007669"/>
    <property type="project" value="UniProtKB-KW"/>
</dbReference>
<gene>
    <name evidence="5" type="ORF">DFH08DRAFT_1078451</name>
</gene>
<comment type="similarity">
    <text evidence="2">Belongs to the Rho GDI family.</text>
</comment>
<dbReference type="AlphaFoldDB" id="A0AAD7EU95"/>
<sequence length="191" mass="21155">MSHADEDSGDFAPSASTGYKLTLDQYAQLPAEDESLARWKASLGIAPSGPTTGPKVTVETLELRSTPMPGKKIVLDLTNETKNNPIIIKEGVNYNFRITFKVNHSIVSGLRHIQRVKRAGINVDHSEQRLDSDSYHPHPTGEAYVKDFPEEASPSGIFARSGTYAVRSSIVDDDGEIHAEWDWGYKLAKEW</sequence>
<dbReference type="GO" id="GO:0007266">
    <property type="term" value="P:Rho protein signal transduction"/>
    <property type="evidence" value="ECO:0007669"/>
    <property type="project" value="InterPro"/>
</dbReference>